<proteinExistence type="inferred from homology"/>
<evidence type="ECO:0000256" key="3">
    <source>
        <dbReference type="ARBA" id="ARBA00022490"/>
    </source>
</evidence>
<accession>A0A523ZIK2</accession>
<name>A0A523ZIK2_UNCAE</name>
<dbReference type="GO" id="GO:0005737">
    <property type="term" value="C:cytoplasm"/>
    <property type="evidence" value="ECO:0007669"/>
    <property type="project" value="UniProtKB-SubCell"/>
</dbReference>
<keyword evidence="4" id="KW-0444">Lipid biosynthesis</keyword>
<comment type="subunit">
    <text evidence="10">Homodimer. Probably interacts with PlsY.</text>
</comment>
<dbReference type="GO" id="GO:0043811">
    <property type="term" value="F:phosphate:acyl-[acyl carrier protein] acyltransferase activity"/>
    <property type="evidence" value="ECO:0007669"/>
    <property type="project" value="UniProtKB-EC"/>
</dbReference>
<dbReference type="Proteomes" id="UP000316674">
    <property type="component" value="Unassembled WGS sequence"/>
</dbReference>
<keyword evidence="6" id="KW-0443">Lipid metabolism</keyword>
<organism evidence="11 12">
    <name type="scientific">Aerophobetes bacterium</name>
    <dbReference type="NCBI Taxonomy" id="2030807"/>
    <lineage>
        <taxon>Bacteria</taxon>
        <taxon>Candidatus Aerophobota</taxon>
    </lineage>
</organism>
<keyword evidence="11" id="KW-0012">Acyltransferase</keyword>
<gene>
    <name evidence="11" type="primary">plsX</name>
    <name evidence="11" type="ORF">E3I16_00615</name>
</gene>
<keyword evidence="3" id="KW-0963">Cytoplasm</keyword>
<keyword evidence="5 11" id="KW-0808">Transferase</keyword>
<dbReference type="PIRSF" id="PIRSF002465">
    <property type="entry name" value="Phsphlp_syn_PlsX"/>
    <property type="match status" value="1"/>
</dbReference>
<keyword evidence="7" id="KW-0594">Phospholipid biosynthesis</keyword>
<evidence type="ECO:0000256" key="1">
    <source>
        <dbReference type="ARBA" id="ARBA00001232"/>
    </source>
</evidence>
<evidence type="ECO:0000256" key="5">
    <source>
        <dbReference type="ARBA" id="ARBA00022679"/>
    </source>
</evidence>
<comment type="subcellular location">
    <subcellularLocation>
        <location evidence="2">Cytoplasm</location>
    </subcellularLocation>
</comment>
<evidence type="ECO:0000256" key="9">
    <source>
        <dbReference type="ARBA" id="ARBA00024069"/>
    </source>
</evidence>
<keyword evidence="8" id="KW-1208">Phospholipid metabolism</keyword>
<dbReference type="InterPro" id="IPR012281">
    <property type="entry name" value="Phospholipid_synth_PlsX-like"/>
</dbReference>
<evidence type="ECO:0000256" key="6">
    <source>
        <dbReference type="ARBA" id="ARBA00023098"/>
    </source>
</evidence>
<comment type="catalytic activity">
    <reaction evidence="1">
        <text>a fatty acyl-[ACP] + phosphate = an acyl phosphate + holo-[ACP]</text>
        <dbReference type="Rhea" id="RHEA:42292"/>
        <dbReference type="Rhea" id="RHEA-COMP:9685"/>
        <dbReference type="Rhea" id="RHEA-COMP:14125"/>
        <dbReference type="ChEBI" id="CHEBI:43474"/>
        <dbReference type="ChEBI" id="CHEBI:59918"/>
        <dbReference type="ChEBI" id="CHEBI:64479"/>
        <dbReference type="ChEBI" id="CHEBI:138651"/>
        <dbReference type="EC" id="2.3.1.274"/>
    </reaction>
</comment>
<evidence type="ECO:0000256" key="10">
    <source>
        <dbReference type="ARBA" id="ARBA00046608"/>
    </source>
</evidence>
<dbReference type="HAMAP" id="MF_00019">
    <property type="entry name" value="PlsX"/>
    <property type="match status" value="1"/>
</dbReference>
<reference evidence="11 12" key="1">
    <citation type="submission" date="2019-03" db="EMBL/GenBank/DDBJ databases">
        <title>Metabolic potential of uncultured bacteria and archaea associated with petroleum seepage in deep-sea sediments.</title>
        <authorList>
            <person name="Dong X."/>
            <person name="Hubert C."/>
        </authorList>
    </citation>
    <scope>NUCLEOTIDE SEQUENCE [LARGE SCALE GENOMIC DNA]</scope>
    <source>
        <strain evidence="11">E26_bin6</strain>
    </source>
</reference>
<dbReference type="PANTHER" id="PTHR30100">
    <property type="entry name" value="FATTY ACID/PHOSPHOLIPID SYNTHESIS PROTEIN PLSX"/>
    <property type="match status" value="1"/>
</dbReference>
<dbReference type="SUPFAM" id="SSF53659">
    <property type="entry name" value="Isocitrate/Isopropylmalate dehydrogenase-like"/>
    <property type="match status" value="1"/>
</dbReference>
<dbReference type="NCBIfam" id="TIGR00182">
    <property type="entry name" value="plsX"/>
    <property type="match status" value="1"/>
</dbReference>
<evidence type="ECO:0000256" key="4">
    <source>
        <dbReference type="ARBA" id="ARBA00022516"/>
    </source>
</evidence>
<dbReference type="Gene3D" id="3.40.718.10">
    <property type="entry name" value="Isopropylmalate Dehydrogenase"/>
    <property type="match status" value="1"/>
</dbReference>
<dbReference type="AlphaFoldDB" id="A0A523ZIK2"/>
<dbReference type="GO" id="GO:0006633">
    <property type="term" value="P:fatty acid biosynthetic process"/>
    <property type="evidence" value="ECO:0007669"/>
    <property type="project" value="InterPro"/>
</dbReference>
<evidence type="ECO:0000313" key="11">
    <source>
        <dbReference type="EMBL" id="TEU03592.1"/>
    </source>
</evidence>
<protein>
    <recommendedName>
        <fullName evidence="9">phosphate acyltransferase</fullName>
        <ecNumber evidence="9">2.3.1.274</ecNumber>
    </recommendedName>
</protein>
<sequence>KEEGKRLIMRIALDAMGVEKGIGMVIEGAEKAVESNPQIEVILVGNKKRIEDELTRYGHKRMPFSIIHAPEVVDMTDSPSIAAKTKKGSSIAVALDLLKKEKAEALVSAGNTGAVMATSLLKLGKLKGVKRPSLAVIFPTLNGKRVIILDVGANVDCKPYHLLQFAFMGSIYAQKVLKKRRPRVGLLSIGEEDNKGNHLVIQTSKLLQESSLNFVGNIEGRDITGGAVEVVVCDGFVGNIILKFAEGFAKTTLTIIGKEMEKSLPEIGSVLSRRLFDQVKKDLDYAEYGGVPLLGIKGVCVIAHAASSSKAVKNAILASFEFANEKINQHIERVLDKG</sequence>
<comment type="caution">
    <text evidence="11">The sequence shown here is derived from an EMBL/GenBank/DDBJ whole genome shotgun (WGS) entry which is preliminary data.</text>
</comment>
<dbReference type="EC" id="2.3.1.274" evidence="9"/>
<evidence type="ECO:0000313" key="12">
    <source>
        <dbReference type="Proteomes" id="UP000316674"/>
    </source>
</evidence>
<dbReference type="Pfam" id="PF02504">
    <property type="entry name" value="FA_synthesis"/>
    <property type="match status" value="1"/>
</dbReference>
<evidence type="ECO:0000256" key="7">
    <source>
        <dbReference type="ARBA" id="ARBA00023209"/>
    </source>
</evidence>
<dbReference type="EMBL" id="SOHY01000038">
    <property type="protein sequence ID" value="TEU03592.1"/>
    <property type="molecule type" value="Genomic_DNA"/>
</dbReference>
<evidence type="ECO:0000256" key="8">
    <source>
        <dbReference type="ARBA" id="ARBA00023264"/>
    </source>
</evidence>
<feature type="non-terminal residue" evidence="11">
    <location>
        <position position="1"/>
    </location>
</feature>
<dbReference type="GO" id="GO:0008654">
    <property type="term" value="P:phospholipid biosynthetic process"/>
    <property type="evidence" value="ECO:0007669"/>
    <property type="project" value="UniProtKB-KW"/>
</dbReference>
<dbReference type="InterPro" id="IPR003664">
    <property type="entry name" value="FA_synthesis"/>
</dbReference>
<evidence type="ECO:0000256" key="2">
    <source>
        <dbReference type="ARBA" id="ARBA00004496"/>
    </source>
</evidence>
<dbReference type="PANTHER" id="PTHR30100:SF1">
    <property type="entry name" value="PHOSPHATE ACYLTRANSFERASE"/>
    <property type="match status" value="1"/>
</dbReference>